<accession>A0A8S1IRU5</accession>
<protein>
    <submittedName>
        <fullName evidence="1">Uncharacterized protein</fullName>
    </submittedName>
</protein>
<keyword evidence="2" id="KW-1185">Reference proteome</keyword>
<evidence type="ECO:0000313" key="1">
    <source>
        <dbReference type="EMBL" id="CAD7696992.1"/>
    </source>
</evidence>
<dbReference type="Proteomes" id="UP000708148">
    <property type="component" value="Unassembled WGS sequence"/>
</dbReference>
<comment type="caution">
    <text evidence="1">The sequence shown here is derived from an EMBL/GenBank/DDBJ whole genome shotgun (WGS) entry which is preliminary data.</text>
</comment>
<name>A0A8S1IRU5_9CHLO</name>
<evidence type="ECO:0000313" key="2">
    <source>
        <dbReference type="Proteomes" id="UP000708148"/>
    </source>
</evidence>
<organism evidence="1 2">
    <name type="scientific">Ostreobium quekettii</name>
    <dbReference type="NCBI Taxonomy" id="121088"/>
    <lineage>
        <taxon>Eukaryota</taxon>
        <taxon>Viridiplantae</taxon>
        <taxon>Chlorophyta</taxon>
        <taxon>core chlorophytes</taxon>
        <taxon>Ulvophyceae</taxon>
        <taxon>TCBD clade</taxon>
        <taxon>Bryopsidales</taxon>
        <taxon>Ostreobineae</taxon>
        <taxon>Ostreobiaceae</taxon>
        <taxon>Ostreobium</taxon>
    </lineage>
</organism>
<gene>
    <name evidence="1" type="ORF">OSTQU699_LOCUS2353</name>
</gene>
<proteinExistence type="predicted"/>
<dbReference type="AlphaFoldDB" id="A0A8S1IRU5"/>
<sequence>MWRRKNTRPWHGFSRPSVLEARPGCGLCMRKPQAQCTGSMPAITAVCKGGFAGSQLLPFFAPTDTVCGKGWGGAPSASNFCSSSSSLLAPQAAKWARGSWNLGMAAPGGCGVRAAMYHLETRMYSRGLHFVNTDENCV</sequence>
<reference evidence="1" key="1">
    <citation type="submission" date="2020-12" db="EMBL/GenBank/DDBJ databases">
        <authorList>
            <person name="Iha C."/>
        </authorList>
    </citation>
    <scope>NUCLEOTIDE SEQUENCE</scope>
</reference>
<dbReference type="EMBL" id="CAJHUC010000588">
    <property type="protein sequence ID" value="CAD7696992.1"/>
    <property type="molecule type" value="Genomic_DNA"/>
</dbReference>